<keyword evidence="11" id="KW-1185">Reference proteome</keyword>
<organism evidence="10 11">
    <name type="scientific">Phytophthora megakarya</name>
    <dbReference type="NCBI Taxonomy" id="4795"/>
    <lineage>
        <taxon>Eukaryota</taxon>
        <taxon>Sar</taxon>
        <taxon>Stramenopiles</taxon>
        <taxon>Oomycota</taxon>
        <taxon>Peronosporomycetes</taxon>
        <taxon>Peronosporales</taxon>
        <taxon>Peronosporaceae</taxon>
        <taxon>Phytophthora</taxon>
    </lineage>
</organism>
<dbReference type="OrthoDB" id="407298at2759"/>
<evidence type="ECO:0000256" key="8">
    <source>
        <dbReference type="SAM" id="Phobius"/>
    </source>
</evidence>
<evidence type="ECO:0000256" key="4">
    <source>
        <dbReference type="ARBA" id="ARBA00022723"/>
    </source>
</evidence>
<gene>
    <name evidence="10" type="ORF">PHMEG_00019373</name>
</gene>
<feature type="transmembrane region" description="Helical" evidence="8">
    <location>
        <begin position="9"/>
        <end position="28"/>
    </location>
</feature>
<keyword evidence="8" id="KW-0812">Transmembrane</keyword>
<dbReference type="Pfam" id="PF01328">
    <property type="entry name" value="Peroxidase_2"/>
    <property type="match status" value="1"/>
</dbReference>
<proteinExistence type="inferred from homology"/>
<evidence type="ECO:0000256" key="6">
    <source>
        <dbReference type="ARBA" id="ARBA00023004"/>
    </source>
</evidence>
<dbReference type="PANTHER" id="PTHR33577">
    <property type="entry name" value="STERIGMATOCYSTIN BIOSYNTHESIS PEROXIDASE STCC-RELATED"/>
    <property type="match status" value="1"/>
</dbReference>
<dbReference type="Proteomes" id="UP000198211">
    <property type="component" value="Unassembled WGS sequence"/>
</dbReference>
<name>A0A225VRP9_9STRA</name>
<dbReference type="PROSITE" id="PS51405">
    <property type="entry name" value="HEME_HALOPEROXIDASE"/>
    <property type="match status" value="1"/>
</dbReference>
<dbReference type="AlphaFoldDB" id="A0A225VRP9"/>
<keyword evidence="6" id="KW-0408">Iron</keyword>
<comment type="caution">
    <text evidence="10">The sequence shown here is derived from an EMBL/GenBank/DDBJ whole genome shotgun (WGS) entry which is preliminary data.</text>
</comment>
<dbReference type="PANTHER" id="PTHR33577:SF9">
    <property type="entry name" value="PEROXIDASE STCC"/>
    <property type="match status" value="1"/>
</dbReference>
<dbReference type="GO" id="GO:0004601">
    <property type="term" value="F:peroxidase activity"/>
    <property type="evidence" value="ECO:0007669"/>
    <property type="project" value="UniProtKB-KW"/>
</dbReference>
<evidence type="ECO:0000256" key="1">
    <source>
        <dbReference type="ARBA" id="ARBA00001970"/>
    </source>
</evidence>
<feature type="domain" description="Heme haloperoxidase family profile" evidence="9">
    <location>
        <begin position="43"/>
        <end position="255"/>
    </location>
</feature>
<keyword evidence="3" id="KW-0349">Heme</keyword>
<accession>A0A225VRP9</accession>
<sequence>MAKRVLHRVFIIVISLSIALVLNVFSFVNKFAEVTPKRLDINGEHAYSRPRGSQVSGFKDSNAMYHRSPCPALNVLANHGYLPRDGKEVTPQVLQQALVNVYNLDTSLAEFLVSTLPVQFSLADLGVHNYVEHDASLVHDDSWTGGDPSSVNTTLATSLLSRANKDQHLTKMTLAAYRREREAFSAANTPDFEETFTAQRELTSYSEAAVLLLVMGEYSTTSVSADHARTFLVEERIPDDYRKPPVPITLFQTLWVMLQMKMFALLSPVIA</sequence>
<evidence type="ECO:0000313" key="11">
    <source>
        <dbReference type="Proteomes" id="UP000198211"/>
    </source>
</evidence>
<keyword evidence="4" id="KW-0479">Metal-binding</keyword>
<evidence type="ECO:0000256" key="3">
    <source>
        <dbReference type="ARBA" id="ARBA00022617"/>
    </source>
</evidence>
<evidence type="ECO:0000256" key="7">
    <source>
        <dbReference type="ARBA" id="ARBA00025795"/>
    </source>
</evidence>
<keyword evidence="8" id="KW-0472">Membrane</keyword>
<dbReference type="InterPro" id="IPR000028">
    <property type="entry name" value="Chloroperoxidase"/>
</dbReference>
<keyword evidence="8" id="KW-1133">Transmembrane helix</keyword>
<keyword evidence="5" id="KW-0560">Oxidoreductase</keyword>
<dbReference type="SUPFAM" id="SSF47571">
    <property type="entry name" value="Cloroperoxidase"/>
    <property type="match status" value="1"/>
</dbReference>
<dbReference type="STRING" id="4795.A0A225VRP9"/>
<comment type="cofactor">
    <cofactor evidence="1">
        <name>heme b</name>
        <dbReference type="ChEBI" id="CHEBI:60344"/>
    </cofactor>
</comment>
<evidence type="ECO:0000256" key="5">
    <source>
        <dbReference type="ARBA" id="ARBA00023002"/>
    </source>
</evidence>
<dbReference type="EMBL" id="NBNE01003262">
    <property type="protein sequence ID" value="OWZ08136.1"/>
    <property type="molecule type" value="Genomic_DNA"/>
</dbReference>
<dbReference type="GO" id="GO:0046872">
    <property type="term" value="F:metal ion binding"/>
    <property type="evidence" value="ECO:0007669"/>
    <property type="project" value="UniProtKB-KW"/>
</dbReference>
<comment type="similarity">
    <text evidence="7">Belongs to the chloroperoxidase family.</text>
</comment>
<protein>
    <submittedName>
        <fullName evidence="10">Chloroperoxidase</fullName>
    </submittedName>
</protein>
<evidence type="ECO:0000313" key="10">
    <source>
        <dbReference type="EMBL" id="OWZ08136.1"/>
    </source>
</evidence>
<dbReference type="InterPro" id="IPR036851">
    <property type="entry name" value="Chloroperoxidase-like_sf"/>
</dbReference>
<evidence type="ECO:0000256" key="2">
    <source>
        <dbReference type="ARBA" id="ARBA00022559"/>
    </source>
</evidence>
<evidence type="ECO:0000259" key="9">
    <source>
        <dbReference type="PROSITE" id="PS51405"/>
    </source>
</evidence>
<keyword evidence="2 10" id="KW-0575">Peroxidase</keyword>
<reference evidence="11" key="1">
    <citation type="submission" date="2017-03" db="EMBL/GenBank/DDBJ databases">
        <title>Phytopthora megakarya and P. palmivora, two closely related causual agents of cacao black pod achieved similar genome size and gene model numbers by different mechanisms.</title>
        <authorList>
            <person name="Ali S."/>
            <person name="Shao J."/>
            <person name="Larry D.J."/>
            <person name="Kronmiller B."/>
            <person name="Shen D."/>
            <person name="Strem M.D."/>
            <person name="Melnick R.L."/>
            <person name="Guiltinan M.J."/>
            <person name="Tyler B.M."/>
            <person name="Meinhardt L.W."/>
            <person name="Bailey B.A."/>
        </authorList>
    </citation>
    <scope>NUCLEOTIDE SEQUENCE [LARGE SCALE GENOMIC DNA]</scope>
    <source>
        <strain evidence="11">zdho120</strain>
    </source>
</reference>
<dbReference type="Gene3D" id="1.10.489.10">
    <property type="entry name" value="Chloroperoxidase-like"/>
    <property type="match status" value="1"/>
</dbReference>